<feature type="binding site" evidence="3">
    <location>
        <position position="67"/>
    </location>
    <ligand>
        <name>a divalent metal cation</name>
        <dbReference type="ChEBI" id="CHEBI:60240"/>
        <label>1</label>
    </ligand>
</feature>
<feature type="binding site" evidence="3">
    <location>
        <position position="66"/>
    </location>
    <ligand>
        <name>a divalent metal cation</name>
        <dbReference type="ChEBI" id="CHEBI:60240"/>
        <label>1</label>
    </ligand>
</feature>
<dbReference type="Proteomes" id="UP000559809">
    <property type="component" value="Unassembled WGS sequence"/>
</dbReference>
<comment type="similarity">
    <text evidence="1">Belongs to the GTP cyclohydrolase I type 2/NIF3 family.</text>
</comment>
<comment type="caution">
    <text evidence="4">The sequence shown here is derived from an EMBL/GenBank/DDBJ whole genome shotgun (WGS) entry which is preliminary data.</text>
</comment>
<keyword evidence="2 3" id="KW-0479">Metal-binding</keyword>
<proteinExistence type="inferred from homology"/>
<dbReference type="InterPro" id="IPR036069">
    <property type="entry name" value="DUF34/NIF3_sf"/>
</dbReference>
<evidence type="ECO:0000256" key="1">
    <source>
        <dbReference type="ARBA" id="ARBA00006964"/>
    </source>
</evidence>
<dbReference type="GO" id="GO:0005737">
    <property type="term" value="C:cytoplasm"/>
    <property type="evidence" value="ECO:0007669"/>
    <property type="project" value="TreeGrafter"/>
</dbReference>
<dbReference type="InterPro" id="IPR002678">
    <property type="entry name" value="DUF34/NIF3"/>
</dbReference>
<dbReference type="SUPFAM" id="SSF102705">
    <property type="entry name" value="NIF3 (NGG1p interacting factor 3)-like"/>
    <property type="match status" value="1"/>
</dbReference>
<dbReference type="Pfam" id="PF01784">
    <property type="entry name" value="DUF34_NIF3"/>
    <property type="match status" value="1"/>
</dbReference>
<evidence type="ECO:0000256" key="3">
    <source>
        <dbReference type="PIRSR" id="PIRSR602678-1"/>
    </source>
</evidence>
<organism evidence="4 5">
    <name type="scientific">Parapusillimonas granuli</name>
    <dbReference type="NCBI Taxonomy" id="380911"/>
    <lineage>
        <taxon>Bacteria</taxon>
        <taxon>Pseudomonadati</taxon>
        <taxon>Pseudomonadota</taxon>
        <taxon>Betaproteobacteria</taxon>
        <taxon>Burkholderiales</taxon>
        <taxon>Alcaligenaceae</taxon>
        <taxon>Parapusillimonas</taxon>
    </lineage>
</organism>
<dbReference type="AlphaFoldDB" id="A0A853G6U7"/>
<reference evidence="4 5" key="1">
    <citation type="submission" date="2020-07" db="EMBL/GenBank/DDBJ databases">
        <title>Taxonomic revisions and descriptions of new bacterial species based on genomic comparisons in the high-G+C-content subgroup of the family Alcaligenaceae.</title>
        <authorList>
            <person name="Szabo A."/>
            <person name="Felfoldi T."/>
        </authorList>
    </citation>
    <scope>NUCLEOTIDE SEQUENCE [LARGE SCALE GENOMIC DNA]</scope>
    <source>
        <strain evidence="4 5">LMG 24012</strain>
    </source>
</reference>
<name>A0A853G6U7_9BURK</name>
<feature type="binding site" evidence="3">
    <location>
        <position position="230"/>
    </location>
    <ligand>
        <name>a divalent metal cation</name>
        <dbReference type="ChEBI" id="CHEBI:60240"/>
        <label>1</label>
    </ligand>
</feature>
<protein>
    <submittedName>
        <fullName evidence="4">Nif3-like dinuclear metal center hexameric protein</fullName>
    </submittedName>
</protein>
<feature type="binding site" evidence="3">
    <location>
        <position position="226"/>
    </location>
    <ligand>
        <name>a divalent metal cation</name>
        <dbReference type="ChEBI" id="CHEBI:60240"/>
        <label>1</label>
    </ligand>
</feature>
<dbReference type="EMBL" id="JACCEM010000012">
    <property type="protein sequence ID" value="NYT51492.1"/>
    <property type="molecule type" value="Genomic_DNA"/>
</dbReference>
<evidence type="ECO:0000313" key="4">
    <source>
        <dbReference type="EMBL" id="NYT51492.1"/>
    </source>
</evidence>
<dbReference type="RefSeq" id="WP_180158170.1">
    <property type="nucleotide sequence ID" value="NZ_JACCEM010000012.1"/>
</dbReference>
<dbReference type="Gene3D" id="3.40.1390.30">
    <property type="entry name" value="NIF3 (NGG1p interacting factor 3)-like"/>
    <property type="match status" value="2"/>
</dbReference>
<keyword evidence="5" id="KW-1185">Reference proteome</keyword>
<evidence type="ECO:0000313" key="5">
    <source>
        <dbReference type="Proteomes" id="UP000559809"/>
    </source>
</evidence>
<dbReference type="PANTHER" id="PTHR13799">
    <property type="entry name" value="NGG1 INTERACTING FACTOR 3"/>
    <property type="match status" value="1"/>
</dbReference>
<accession>A0A853G6U7</accession>
<sequence length="258" mass="27967">MKQVSTQQLADWLDATLQAARFKDYCPNGLQVEGKASIGHIITGVTASQALLEAAIDRKADAVLVHHGWFWQNESPRVRGPKRKRLALALAHDLNLFGYHLPLDAHPTLGNNAQLARVLGLEPELGADGQPVLCGRDGLVWMGRSRSARNLDELGNIICNALQRRPLVVGNPQQKIERIAWCTGGAQGMMEAAIEAGADAYITGEASEPVYHLARETGTAFIAAGHHATERYGVQALGEAIAQQFGIRVDFLDIDNPI</sequence>
<gene>
    <name evidence="4" type="ORF">H0A72_19440</name>
</gene>
<feature type="binding site" evidence="3">
    <location>
        <position position="104"/>
    </location>
    <ligand>
        <name>a divalent metal cation</name>
        <dbReference type="ChEBI" id="CHEBI:60240"/>
        <label>1</label>
    </ligand>
</feature>
<dbReference type="PANTHER" id="PTHR13799:SF14">
    <property type="entry name" value="GTP CYCLOHYDROLASE 1 TYPE 2 HOMOLOG"/>
    <property type="match status" value="1"/>
</dbReference>
<evidence type="ECO:0000256" key="2">
    <source>
        <dbReference type="ARBA" id="ARBA00022723"/>
    </source>
</evidence>
<dbReference type="GO" id="GO:0046872">
    <property type="term" value="F:metal ion binding"/>
    <property type="evidence" value="ECO:0007669"/>
    <property type="project" value="UniProtKB-KW"/>
</dbReference>
<dbReference type="NCBIfam" id="TIGR00486">
    <property type="entry name" value="YbgI_SA1388"/>
    <property type="match status" value="1"/>
</dbReference>